<accession>A0A4C1U8P1</accession>
<organism evidence="1 2">
    <name type="scientific">Eumeta variegata</name>
    <name type="common">Bagworm moth</name>
    <name type="synonym">Eumeta japonica</name>
    <dbReference type="NCBI Taxonomy" id="151549"/>
    <lineage>
        <taxon>Eukaryota</taxon>
        <taxon>Metazoa</taxon>
        <taxon>Ecdysozoa</taxon>
        <taxon>Arthropoda</taxon>
        <taxon>Hexapoda</taxon>
        <taxon>Insecta</taxon>
        <taxon>Pterygota</taxon>
        <taxon>Neoptera</taxon>
        <taxon>Endopterygota</taxon>
        <taxon>Lepidoptera</taxon>
        <taxon>Glossata</taxon>
        <taxon>Ditrysia</taxon>
        <taxon>Tineoidea</taxon>
        <taxon>Psychidae</taxon>
        <taxon>Oiketicinae</taxon>
        <taxon>Eumeta</taxon>
    </lineage>
</organism>
<reference evidence="1 2" key="1">
    <citation type="journal article" date="2019" name="Commun. Biol.">
        <title>The bagworm genome reveals a unique fibroin gene that provides high tensile strength.</title>
        <authorList>
            <person name="Kono N."/>
            <person name="Nakamura H."/>
            <person name="Ohtoshi R."/>
            <person name="Tomita M."/>
            <person name="Numata K."/>
            <person name="Arakawa K."/>
        </authorList>
    </citation>
    <scope>NUCLEOTIDE SEQUENCE [LARGE SCALE GENOMIC DNA]</scope>
</reference>
<proteinExistence type="predicted"/>
<name>A0A4C1U8P1_EUMVA</name>
<dbReference type="AlphaFoldDB" id="A0A4C1U8P1"/>
<evidence type="ECO:0000313" key="2">
    <source>
        <dbReference type="Proteomes" id="UP000299102"/>
    </source>
</evidence>
<dbReference type="Proteomes" id="UP000299102">
    <property type="component" value="Unassembled WGS sequence"/>
</dbReference>
<keyword evidence="2" id="KW-1185">Reference proteome</keyword>
<gene>
    <name evidence="1" type="ORF">EVAR_22542_1</name>
</gene>
<evidence type="ECO:0000313" key="1">
    <source>
        <dbReference type="EMBL" id="GBP22256.1"/>
    </source>
</evidence>
<sequence>MYVMERFFTTLTTDIEKGKLQPSDRQNQREEPNWRYLSQFADKAARPCALASDDPLSIYYAFRLWTGRYRLFISAANSFNV</sequence>
<protein>
    <submittedName>
        <fullName evidence="1">Uncharacterized protein</fullName>
    </submittedName>
</protein>
<comment type="caution">
    <text evidence="1">The sequence shown here is derived from an EMBL/GenBank/DDBJ whole genome shotgun (WGS) entry which is preliminary data.</text>
</comment>
<dbReference type="EMBL" id="BGZK01000138">
    <property type="protein sequence ID" value="GBP22256.1"/>
    <property type="molecule type" value="Genomic_DNA"/>
</dbReference>